<gene>
    <name evidence="2" type="ORF">ABZ568_33900</name>
</gene>
<evidence type="ECO:0000256" key="1">
    <source>
        <dbReference type="SAM" id="MobiDB-lite"/>
    </source>
</evidence>
<name>A0ABV2Y4Y8_9ACTN</name>
<protein>
    <submittedName>
        <fullName evidence="2">Uncharacterized protein</fullName>
    </submittedName>
</protein>
<proteinExistence type="predicted"/>
<feature type="compositionally biased region" description="Basic and acidic residues" evidence="1">
    <location>
        <begin position="1"/>
        <end position="27"/>
    </location>
</feature>
<dbReference type="RefSeq" id="WP_359793010.1">
    <property type="nucleotide sequence ID" value="NZ_JBEYBN010000070.1"/>
</dbReference>
<evidence type="ECO:0000313" key="3">
    <source>
        <dbReference type="Proteomes" id="UP001550603"/>
    </source>
</evidence>
<evidence type="ECO:0000313" key="2">
    <source>
        <dbReference type="EMBL" id="MEU2271331.1"/>
    </source>
</evidence>
<dbReference type="EMBL" id="JBEYBN010000070">
    <property type="protein sequence ID" value="MEU2271331.1"/>
    <property type="molecule type" value="Genomic_DNA"/>
</dbReference>
<accession>A0ABV2Y4Y8</accession>
<dbReference type="Proteomes" id="UP001550603">
    <property type="component" value="Unassembled WGS sequence"/>
</dbReference>
<feature type="region of interest" description="Disordered" evidence="1">
    <location>
        <begin position="1"/>
        <end position="33"/>
    </location>
</feature>
<keyword evidence="3" id="KW-1185">Reference proteome</keyword>
<comment type="caution">
    <text evidence="2">The sequence shown here is derived from an EMBL/GenBank/DDBJ whole genome shotgun (WGS) entry which is preliminary data.</text>
</comment>
<reference evidence="2 3" key="1">
    <citation type="submission" date="2024-06" db="EMBL/GenBank/DDBJ databases">
        <title>The Natural Products Discovery Center: Release of the First 8490 Sequenced Strains for Exploring Actinobacteria Biosynthetic Diversity.</title>
        <authorList>
            <person name="Kalkreuter E."/>
            <person name="Kautsar S.A."/>
            <person name="Yang D."/>
            <person name="Bader C.D."/>
            <person name="Teijaro C.N."/>
            <person name="Fluegel L."/>
            <person name="Davis C.M."/>
            <person name="Simpson J.R."/>
            <person name="Lauterbach L."/>
            <person name="Steele A.D."/>
            <person name="Gui C."/>
            <person name="Meng S."/>
            <person name="Li G."/>
            <person name="Viehrig K."/>
            <person name="Ye F."/>
            <person name="Su P."/>
            <person name="Kiefer A.F."/>
            <person name="Nichols A."/>
            <person name="Cepeda A.J."/>
            <person name="Yan W."/>
            <person name="Fan B."/>
            <person name="Jiang Y."/>
            <person name="Adhikari A."/>
            <person name="Zheng C.-J."/>
            <person name="Schuster L."/>
            <person name="Cowan T.M."/>
            <person name="Smanski M.J."/>
            <person name="Chevrette M.G."/>
            <person name="De Carvalho L.P.S."/>
            <person name="Shen B."/>
        </authorList>
    </citation>
    <scope>NUCLEOTIDE SEQUENCE [LARGE SCALE GENOMIC DNA]</scope>
    <source>
        <strain evidence="2 3">NPDC019583</strain>
    </source>
</reference>
<sequence length="48" mass="5140">MTTDGLREPTTRADEGDTVRSGSRAEARPTTTVPVIPLWERLRGGGDG</sequence>
<organism evidence="2 3">
    <name type="scientific">Streptomyces olindensis</name>
    <dbReference type="NCBI Taxonomy" id="358823"/>
    <lineage>
        <taxon>Bacteria</taxon>
        <taxon>Bacillati</taxon>
        <taxon>Actinomycetota</taxon>
        <taxon>Actinomycetes</taxon>
        <taxon>Kitasatosporales</taxon>
        <taxon>Streptomycetaceae</taxon>
        <taxon>Streptomyces</taxon>
    </lineage>
</organism>